<dbReference type="PROSITE" id="PS01124">
    <property type="entry name" value="HTH_ARAC_FAMILY_2"/>
    <property type="match status" value="1"/>
</dbReference>
<name>A0A6P1TGR1_9FIRM</name>
<keyword evidence="6" id="KW-1185">Reference proteome</keyword>
<gene>
    <name evidence="5" type="ORF">Ana3638_05735</name>
</gene>
<dbReference type="InterPro" id="IPR018062">
    <property type="entry name" value="HTH_AraC-typ_CS"/>
</dbReference>
<protein>
    <submittedName>
        <fullName evidence="5">Helix-turn-helix domain-containing protein</fullName>
    </submittedName>
</protein>
<proteinExistence type="predicted"/>
<dbReference type="SMART" id="SM00342">
    <property type="entry name" value="HTH_ARAC"/>
    <property type="match status" value="1"/>
</dbReference>
<dbReference type="PANTHER" id="PTHR43280:SF28">
    <property type="entry name" value="HTH-TYPE TRANSCRIPTIONAL ACTIVATOR RHAS"/>
    <property type="match status" value="1"/>
</dbReference>
<dbReference type="GO" id="GO:0043565">
    <property type="term" value="F:sequence-specific DNA binding"/>
    <property type="evidence" value="ECO:0007669"/>
    <property type="project" value="InterPro"/>
</dbReference>
<organism evidence="5 6">
    <name type="scientific">Anaerocolumna sedimenticola</name>
    <dbReference type="NCBI Taxonomy" id="2696063"/>
    <lineage>
        <taxon>Bacteria</taxon>
        <taxon>Bacillati</taxon>
        <taxon>Bacillota</taxon>
        <taxon>Clostridia</taxon>
        <taxon>Lachnospirales</taxon>
        <taxon>Lachnospiraceae</taxon>
        <taxon>Anaerocolumna</taxon>
    </lineage>
</organism>
<dbReference type="PANTHER" id="PTHR43280">
    <property type="entry name" value="ARAC-FAMILY TRANSCRIPTIONAL REGULATOR"/>
    <property type="match status" value="1"/>
</dbReference>
<evidence type="ECO:0000256" key="2">
    <source>
        <dbReference type="ARBA" id="ARBA00023125"/>
    </source>
</evidence>
<dbReference type="KEGG" id="anr:Ana3638_05735"/>
<dbReference type="PROSITE" id="PS00041">
    <property type="entry name" value="HTH_ARAC_FAMILY_1"/>
    <property type="match status" value="1"/>
</dbReference>
<evidence type="ECO:0000256" key="3">
    <source>
        <dbReference type="ARBA" id="ARBA00023163"/>
    </source>
</evidence>
<dbReference type="Pfam" id="PF12833">
    <property type="entry name" value="HTH_18"/>
    <property type="match status" value="1"/>
</dbReference>
<dbReference type="EMBL" id="CP048000">
    <property type="protein sequence ID" value="QHQ60334.1"/>
    <property type="molecule type" value="Genomic_DNA"/>
</dbReference>
<dbReference type="Gene3D" id="2.60.120.10">
    <property type="entry name" value="Jelly Rolls"/>
    <property type="match status" value="1"/>
</dbReference>
<dbReference type="InterPro" id="IPR013096">
    <property type="entry name" value="Cupin_2"/>
</dbReference>
<dbReference type="Pfam" id="PF07883">
    <property type="entry name" value="Cupin_2"/>
    <property type="match status" value="1"/>
</dbReference>
<dbReference type="RefSeq" id="WP_161837170.1">
    <property type="nucleotide sequence ID" value="NZ_CP048000.1"/>
</dbReference>
<keyword evidence="3" id="KW-0804">Transcription</keyword>
<evidence type="ECO:0000313" key="6">
    <source>
        <dbReference type="Proteomes" id="UP000464314"/>
    </source>
</evidence>
<dbReference type="InterPro" id="IPR037923">
    <property type="entry name" value="HTH-like"/>
</dbReference>
<dbReference type="SUPFAM" id="SSF51215">
    <property type="entry name" value="Regulatory protein AraC"/>
    <property type="match status" value="1"/>
</dbReference>
<evidence type="ECO:0000259" key="4">
    <source>
        <dbReference type="PROSITE" id="PS01124"/>
    </source>
</evidence>
<dbReference type="InterPro" id="IPR014710">
    <property type="entry name" value="RmlC-like_jellyroll"/>
</dbReference>
<dbReference type="Proteomes" id="UP000464314">
    <property type="component" value="Chromosome"/>
</dbReference>
<dbReference type="AlphaFoldDB" id="A0A6P1TGR1"/>
<dbReference type="Gene3D" id="1.10.10.60">
    <property type="entry name" value="Homeodomain-like"/>
    <property type="match status" value="2"/>
</dbReference>
<accession>A0A6P1TGR1</accession>
<evidence type="ECO:0000313" key="5">
    <source>
        <dbReference type="EMBL" id="QHQ60334.1"/>
    </source>
</evidence>
<dbReference type="InterPro" id="IPR018060">
    <property type="entry name" value="HTH_AraC"/>
</dbReference>
<keyword evidence="1" id="KW-0805">Transcription regulation</keyword>
<dbReference type="GO" id="GO:0003700">
    <property type="term" value="F:DNA-binding transcription factor activity"/>
    <property type="evidence" value="ECO:0007669"/>
    <property type="project" value="InterPro"/>
</dbReference>
<keyword evidence="2" id="KW-0238">DNA-binding</keyword>
<dbReference type="InterPro" id="IPR009057">
    <property type="entry name" value="Homeodomain-like_sf"/>
</dbReference>
<reference evidence="5 6" key="1">
    <citation type="submission" date="2020-01" db="EMBL/GenBank/DDBJ databases">
        <title>Genome analysis of Anaerocolumna sp. CBA3638.</title>
        <authorList>
            <person name="Kim J."/>
            <person name="Roh S.W."/>
        </authorList>
    </citation>
    <scope>NUCLEOTIDE SEQUENCE [LARGE SCALE GENOMIC DNA]</scope>
    <source>
        <strain evidence="5 6">CBA3638</strain>
    </source>
</reference>
<sequence length="337" mass="39968">MKPEELEPFLRQYTDKELYFLSGNQNDKDLVFEKYEITGQDNGTSFKTYIFEDDYFLSSYENIGINKQDRFTSIVPHRHNYIEIIYVWYGACTQIINGKKLKFVRGDLCILDTNTIHSVEETGENDIIVNILIRKEFFAAAFFNRMTKQGILAEFLINAMTKGQETKQYLMFKTQSNDKFCGLMKDILCEYYSNGFGKREVMESYIIILFAELLRTYRETPAHNEEPLKSDHKLFDILEYIENHYENCTLSSVAQYFGFNEKYLTMLLKRRTGRSFVEHLQEQKLNRAKLLLMNTNLPITEIITLCGYNNTNFFYKKFRNSENCTPAEYRERMFISR</sequence>
<feature type="domain" description="HTH araC/xylS-type" evidence="4">
    <location>
        <begin position="235"/>
        <end position="332"/>
    </location>
</feature>
<evidence type="ECO:0000256" key="1">
    <source>
        <dbReference type="ARBA" id="ARBA00023015"/>
    </source>
</evidence>
<dbReference type="SUPFAM" id="SSF46689">
    <property type="entry name" value="Homeodomain-like"/>
    <property type="match status" value="1"/>
</dbReference>